<name>A0AAW4PVV2_9EURY</name>
<dbReference type="EMBL" id="RKLR01000011">
    <property type="protein sequence ID" value="MBX0325173.1"/>
    <property type="molecule type" value="Genomic_DNA"/>
</dbReference>
<evidence type="ECO:0000313" key="2">
    <source>
        <dbReference type="Proteomes" id="UP001430377"/>
    </source>
</evidence>
<sequence>MHAETDEIVEPTFIDDVPFEPDLKQTIAAEHGLPFYVDINRPDEVPADEAERTIDLAERVLSAGGCRTGFGHHEELRRSMAEWAPDRDEDRPDDPGYWRRMVYTMSPRERNFGRLQGNPDKQLQKARTVLAWASDCIDEGVLREIEHAQLTDIEQAWRDAAEAEKERRAIEAFEQDPPAEFEGWTRFAADHDAVDVAYHAKNHGTPVIATVFRTSDGSMDAQEFTLETWLDAGGDPQAARPNRYCVTSTGDGHYARLRSHLQTFDVDSLAEASLEEC</sequence>
<reference evidence="1 2" key="1">
    <citation type="submission" date="2021-06" db="EMBL/GenBank/DDBJ databases">
        <title>Halomicroarcula sp. a new haloarchaeum isolated from saline soil.</title>
        <authorList>
            <person name="Duran-Viseras A."/>
            <person name="Sanchez-Porro C."/>
            <person name="Ventosa A."/>
        </authorList>
    </citation>
    <scope>NUCLEOTIDE SEQUENCE [LARGE SCALE GENOMIC DNA]</scope>
    <source>
        <strain evidence="1 2">F13</strain>
    </source>
</reference>
<keyword evidence="2" id="KW-1185">Reference proteome</keyword>
<protein>
    <submittedName>
        <fullName evidence="1">Uncharacterized protein</fullName>
    </submittedName>
</protein>
<organism evidence="1 2">
    <name type="scientific">Haloarcula rubra</name>
    <dbReference type="NCBI Taxonomy" id="2487747"/>
    <lineage>
        <taxon>Archaea</taxon>
        <taxon>Methanobacteriati</taxon>
        <taxon>Methanobacteriota</taxon>
        <taxon>Stenosarchaea group</taxon>
        <taxon>Halobacteria</taxon>
        <taxon>Halobacteriales</taxon>
        <taxon>Haloarculaceae</taxon>
        <taxon>Haloarcula</taxon>
    </lineage>
</organism>
<gene>
    <name evidence="1" type="ORF">EGH21_19290</name>
</gene>
<dbReference type="AlphaFoldDB" id="A0AAW4PVV2"/>
<evidence type="ECO:0000313" key="1">
    <source>
        <dbReference type="EMBL" id="MBX0325173.1"/>
    </source>
</evidence>
<accession>A0AAW4PVV2</accession>
<dbReference type="RefSeq" id="WP_220620041.1">
    <property type="nucleotide sequence ID" value="NZ_RKLR01000011.1"/>
</dbReference>
<proteinExistence type="predicted"/>
<dbReference type="Proteomes" id="UP001430377">
    <property type="component" value="Unassembled WGS sequence"/>
</dbReference>
<comment type="caution">
    <text evidence="1">The sequence shown here is derived from an EMBL/GenBank/DDBJ whole genome shotgun (WGS) entry which is preliminary data.</text>
</comment>